<accession>A0A2H1WYM7</accession>
<name>A0A2H1WYM7_SPOFR</name>
<reference evidence="1" key="1">
    <citation type="submission" date="2016-07" db="EMBL/GenBank/DDBJ databases">
        <authorList>
            <person name="Bretaudeau A."/>
        </authorList>
    </citation>
    <scope>NUCLEOTIDE SEQUENCE</scope>
    <source>
        <strain evidence="1">Rice</strain>
        <tissue evidence="1">Whole body</tissue>
    </source>
</reference>
<sequence length="109" mass="12678">MARWLGNWPPYNVSRLRFPHGTILCVIHRLLFRVWVSCACELVVNEQSGHLMVSDQHRPWAHATPKDSQTRGRRIRSFLEALKLCRLTVAKLKGWRMAMIRKDTGGTRV</sequence>
<proteinExistence type="predicted"/>
<organism evidence="1">
    <name type="scientific">Spodoptera frugiperda</name>
    <name type="common">Fall armyworm</name>
    <dbReference type="NCBI Taxonomy" id="7108"/>
    <lineage>
        <taxon>Eukaryota</taxon>
        <taxon>Metazoa</taxon>
        <taxon>Ecdysozoa</taxon>
        <taxon>Arthropoda</taxon>
        <taxon>Hexapoda</taxon>
        <taxon>Insecta</taxon>
        <taxon>Pterygota</taxon>
        <taxon>Neoptera</taxon>
        <taxon>Endopterygota</taxon>
        <taxon>Lepidoptera</taxon>
        <taxon>Glossata</taxon>
        <taxon>Ditrysia</taxon>
        <taxon>Noctuoidea</taxon>
        <taxon>Noctuidae</taxon>
        <taxon>Amphipyrinae</taxon>
        <taxon>Spodoptera</taxon>
    </lineage>
</organism>
<dbReference type="AlphaFoldDB" id="A0A2H1WYM7"/>
<dbReference type="EMBL" id="ODYU01012073">
    <property type="protein sequence ID" value="SOQ58180.1"/>
    <property type="molecule type" value="Genomic_DNA"/>
</dbReference>
<gene>
    <name evidence="1" type="ORF">SFRICE_033252</name>
</gene>
<evidence type="ECO:0000313" key="1">
    <source>
        <dbReference type="EMBL" id="SOQ58180.1"/>
    </source>
</evidence>
<protein>
    <submittedName>
        <fullName evidence="1">SFRICE_033252</fullName>
    </submittedName>
</protein>